<evidence type="ECO:0000313" key="7">
    <source>
        <dbReference type="EMBL" id="CZT49180.1"/>
    </source>
</evidence>
<gene>
    <name evidence="7" type="ORF">RSE6_09983</name>
</gene>
<feature type="transmembrane region" description="Helical" evidence="6">
    <location>
        <begin position="210"/>
        <end position="233"/>
    </location>
</feature>
<proteinExistence type="inferred from homology"/>
<evidence type="ECO:0000313" key="8">
    <source>
        <dbReference type="Proteomes" id="UP000177625"/>
    </source>
</evidence>
<organism evidence="7 8">
    <name type="scientific">Rhynchosporium secalis</name>
    <name type="common">Barley scald fungus</name>
    <dbReference type="NCBI Taxonomy" id="38038"/>
    <lineage>
        <taxon>Eukaryota</taxon>
        <taxon>Fungi</taxon>
        <taxon>Dikarya</taxon>
        <taxon>Ascomycota</taxon>
        <taxon>Pezizomycotina</taxon>
        <taxon>Leotiomycetes</taxon>
        <taxon>Helotiales</taxon>
        <taxon>Ploettnerulaceae</taxon>
        <taxon>Rhynchosporium</taxon>
    </lineage>
</organism>
<dbReference type="GO" id="GO:0008168">
    <property type="term" value="F:methyltransferase activity"/>
    <property type="evidence" value="ECO:0007669"/>
    <property type="project" value="UniProtKB-KW"/>
</dbReference>
<name>A0A1E1MJ88_RHYSE</name>
<keyword evidence="4 5" id="KW-0408">Iron</keyword>
<dbReference type="InterPro" id="IPR002403">
    <property type="entry name" value="Cyt_P450_E_grp-IV"/>
</dbReference>
<keyword evidence="7" id="KW-0808">Transferase</keyword>
<evidence type="ECO:0000256" key="4">
    <source>
        <dbReference type="ARBA" id="ARBA00023004"/>
    </source>
</evidence>
<keyword evidence="6" id="KW-0472">Membrane</keyword>
<dbReference type="GO" id="GO:0020037">
    <property type="term" value="F:heme binding"/>
    <property type="evidence" value="ECO:0007669"/>
    <property type="project" value="InterPro"/>
</dbReference>
<dbReference type="InterPro" id="IPR050121">
    <property type="entry name" value="Cytochrome_P450_monoxygenase"/>
</dbReference>
<dbReference type="PANTHER" id="PTHR24305:SF168">
    <property type="entry name" value="P450, PUTATIVE (EUROFUNG)-RELATED"/>
    <property type="match status" value="1"/>
</dbReference>
<reference evidence="8" key="1">
    <citation type="submission" date="2016-03" db="EMBL/GenBank/DDBJ databases">
        <authorList>
            <person name="Guldener U."/>
        </authorList>
    </citation>
    <scope>NUCLEOTIDE SEQUENCE [LARGE SCALE GENOMIC DNA]</scope>
</reference>
<keyword evidence="6" id="KW-0812">Transmembrane</keyword>
<dbReference type="PANTHER" id="PTHR24305">
    <property type="entry name" value="CYTOCHROME P450"/>
    <property type="match status" value="1"/>
</dbReference>
<dbReference type="CDD" id="cd11060">
    <property type="entry name" value="CYP57A1-like"/>
    <property type="match status" value="1"/>
</dbReference>
<sequence length="500" mass="56863">MASFVMSLDFAIRHWILVSFLALAIWHSMRVFRSWYRLRKFKGPKIAALTRFWLASKLSAGNIHRDLHAVNDKYGSLARIGPNDLVAGDPAMVRRMMAVRSPYTRSDWYHGVRFDPSKDNIASERDEKIHGELRNMMAPGYSGKENEDLEGCIDRNIQVLVNLIRTKYPSTEQESRPMDFGRKAQYLTLDVISDAAYREAFGYLRTDSDLYDFIATVENVFSSALMITIFPWLNWVLRLRIMKAAMPTDKDPLGMGAILGITNGVVAKRFGPNKIVEKDMLGSFIAHGLTQDQAESETVLQILAGSDTTATAIRSIMSYLVMSPRIISKLRAEISSHNISTPITDAQARKMPYLQAIIKEGLRIFPPVTGLMSKQTPPEGDTIDGVFIPGGTKIGYGMLGIFHDRKLWGEDPAVYRPERWLGVDVEKEREMDGTLELIFGYGKWKCLGSNVAWMELNKVFVELFRQFDFNVVNPLRPMRSICYGLHFQSEFWLTAYERAR</sequence>
<keyword evidence="5" id="KW-0349">Heme</keyword>
<dbReference type="AlphaFoldDB" id="A0A1E1MJ88"/>
<protein>
    <submittedName>
        <fullName evidence="7">Related to pisatin demethylase (Cytochrome P450)</fullName>
    </submittedName>
</protein>
<accession>A0A1E1MJ88</accession>
<evidence type="ECO:0000256" key="2">
    <source>
        <dbReference type="ARBA" id="ARBA00010617"/>
    </source>
</evidence>
<keyword evidence="6" id="KW-1133">Transmembrane helix</keyword>
<feature type="transmembrane region" description="Helical" evidence="6">
    <location>
        <begin position="12"/>
        <end position="32"/>
    </location>
</feature>
<evidence type="ECO:0000256" key="6">
    <source>
        <dbReference type="SAM" id="Phobius"/>
    </source>
</evidence>
<dbReference type="GO" id="GO:0016705">
    <property type="term" value="F:oxidoreductase activity, acting on paired donors, with incorporation or reduction of molecular oxygen"/>
    <property type="evidence" value="ECO:0007669"/>
    <property type="project" value="InterPro"/>
</dbReference>
<evidence type="ECO:0000256" key="1">
    <source>
        <dbReference type="ARBA" id="ARBA00001971"/>
    </source>
</evidence>
<comment type="cofactor">
    <cofactor evidence="1 5">
        <name>heme</name>
        <dbReference type="ChEBI" id="CHEBI:30413"/>
    </cofactor>
</comment>
<dbReference type="PRINTS" id="PR00385">
    <property type="entry name" value="P450"/>
</dbReference>
<dbReference type="Gene3D" id="1.10.630.10">
    <property type="entry name" value="Cytochrome P450"/>
    <property type="match status" value="1"/>
</dbReference>
<dbReference type="PRINTS" id="PR00465">
    <property type="entry name" value="EP450IV"/>
</dbReference>
<feature type="binding site" description="axial binding residue" evidence="5">
    <location>
        <position position="446"/>
    </location>
    <ligand>
        <name>heme</name>
        <dbReference type="ChEBI" id="CHEBI:30413"/>
    </ligand>
    <ligandPart>
        <name>Fe</name>
        <dbReference type="ChEBI" id="CHEBI:18248"/>
    </ligandPart>
</feature>
<comment type="similarity">
    <text evidence="2">Belongs to the cytochrome P450 family.</text>
</comment>
<dbReference type="Pfam" id="PF00067">
    <property type="entry name" value="p450"/>
    <property type="match status" value="1"/>
</dbReference>
<dbReference type="GO" id="GO:0032259">
    <property type="term" value="P:methylation"/>
    <property type="evidence" value="ECO:0007669"/>
    <property type="project" value="UniProtKB-KW"/>
</dbReference>
<dbReference type="EMBL" id="FJVC01000368">
    <property type="protein sequence ID" value="CZT49180.1"/>
    <property type="molecule type" value="Genomic_DNA"/>
</dbReference>
<evidence type="ECO:0000256" key="5">
    <source>
        <dbReference type="PIRSR" id="PIRSR602403-1"/>
    </source>
</evidence>
<dbReference type="InterPro" id="IPR036396">
    <property type="entry name" value="Cyt_P450_sf"/>
</dbReference>
<keyword evidence="3 5" id="KW-0479">Metal-binding</keyword>
<dbReference type="GO" id="GO:0005506">
    <property type="term" value="F:iron ion binding"/>
    <property type="evidence" value="ECO:0007669"/>
    <property type="project" value="InterPro"/>
</dbReference>
<evidence type="ECO:0000256" key="3">
    <source>
        <dbReference type="ARBA" id="ARBA00022723"/>
    </source>
</evidence>
<dbReference type="SUPFAM" id="SSF48264">
    <property type="entry name" value="Cytochrome P450"/>
    <property type="match status" value="1"/>
</dbReference>
<dbReference type="GO" id="GO:0004497">
    <property type="term" value="F:monooxygenase activity"/>
    <property type="evidence" value="ECO:0007669"/>
    <property type="project" value="InterPro"/>
</dbReference>
<keyword evidence="7" id="KW-0489">Methyltransferase</keyword>
<keyword evidence="8" id="KW-1185">Reference proteome</keyword>
<dbReference type="InterPro" id="IPR001128">
    <property type="entry name" value="Cyt_P450"/>
</dbReference>
<dbReference type="Proteomes" id="UP000177625">
    <property type="component" value="Unassembled WGS sequence"/>
</dbReference>